<feature type="non-terminal residue" evidence="2">
    <location>
        <position position="70"/>
    </location>
</feature>
<keyword evidence="3" id="KW-1185">Reference proteome</keyword>
<dbReference type="EMBL" id="BGPR01029906">
    <property type="protein sequence ID" value="GBO02027.1"/>
    <property type="molecule type" value="Genomic_DNA"/>
</dbReference>
<sequence length="70" mass="8275">MSNFVPEKEYLRIICYTTLFKKTSAAEARIILVENYANHGLSETTCRDWFRRFKNIEFVVEVKERSVGPK</sequence>
<feature type="domain" description="Mos1 transposase HTH" evidence="1">
    <location>
        <begin position="8"/>
        <end position="55"/>
    </location>
</feature>
<dbReference type="Pfam" id="PF17906">
    <property type="entry name" value="HTH_48"/>
    <property type="match status" value="1"/>
</dbReference>
<organism evidence="2 3">
    <name type="scientific">Araneus ventricosus</name>
    <name type="common">Orbweaver spider</name>
    <name type="synonym">Epeira ventricosa</name>
    <dbReference type="NCBI Taxonomy" id="182803"/>
    <lineage>
        <taxon>Eukaryota</taxon>
        <taxon>Metazoa</taxon>
        <taxon>Ecdysozoa</taxon>
        <taxon>Arthropoda</taxon>
        <taxon>Chelicerata</taxon>
        <taxon>Arachnida</taxon>
        <taxon>Araneae</taxon>
        <taxon>Araneomorphae</taxon>
        <taxon>Entelegynae</taxon>
        <taxon>Araneoidea</taxon>
        <taxon>Araneidae</taxon>
        <taxon>Araneus</taxon>
    </lineage>
</organism>
<gene>
    <name evidence="2" type="ORF">AVEN_207554_1</name>
</gene>
<evidence type="ECO:0000313" key="2">
    <source>
        <dbReference type="EMBL" id="GBO02027.1"/>
    </source>
</evidence>
<comment type="caution">
    <text evidence="2">The sequence shown here is derived from an EMBL/GenBank/DDBJ whole genome shotgun (WGS) entry which is preliminary data.</text>
</comment>
<dbReference type="Proteomes" id="UP000499080">
    <property type="component" value="Unassembled WGS sequence"/>
</dbReference>
<accession>A0A4Y2TRK5</accession>
<evidence type="ECO:0000313" key="3">
    <source>
        <dbReference type="Proteomes" id="UP000499080"/>
    </source>
</evidence>
<dbReference type="InterPro" id="IPR041426">
    <property type="entry name" value="Mos1_HTH"/>
</dbReference>
<dbReference type="Gene3D" id="1.10.10.1450">
    <property type="match status" value="1"/>
</dbReference>
<dbReference type="OrthoDB" id="8056713at2759"/>
<reference evidence="2 3" key="1">
    <citation type="journal article" date="2019" name="Sci. Rep.">
        <title>Orb-weaving spider Araneus ventricosus genome elucidates the spidroin gene catalogue.</title>
        <authorList>
            <person name="Kono N."/>
            <person name="Nakamura H."/>
            <person name="Ohtoshi R."/>
            <person name="Moran D.A.P."/>
            <person name="Shinohara A."/>
            <person name="Yoshida Y."/>
            <person name="Fujiwara M."/>
            <person name="Mori M."/>
            <person name="Tomita M."/>
            <person name="Arakawa K."/>
        </authorList>
    </citation>
    <scope>NUCLEOTIDE SEQUENCE [LARGE SCALE GENOMIC DNA]</scope>
</reference>
<name>A0A4Y2TRK5_ARAVE</name>
<protein>
    <recommendedName>
        <fullName evidence="1">Mos1 transposase HTH domain-containing protein</fullName>
    </recommendedName>
</protein>
<evidence type="ECO:0000259" key="1">
    <source>
        <dbReference type="Pfam" id="PF17906"/>
    </source>
</evidence>
<proteinExistence type="predicted"/>
<dbReference type="AlphaFoldDB" id="A0A4Y2TRK5"/>